<dbReference type="InterPro" id="IPR001343">
    <property type="entry name" value="Hemolysn_Ca-bd"/>
</dbReference>
<dbReference type="InterPro" id="IPR028208">
    <property type="entry name" value="Effector_pro_NleD-like"/>
</dbReference>
<gene>
    <name evidence="5" type="ORF">ACFONC_10880</name>
</gene>
<sequence length="521" mass="53889">MTVQLDSPQANTAAQQSSVWNQPQQEPLAVFNPAAQGPNEVATVGQRQVDANGRREQATEIDGNASNTGTREQTQSSTGQPLFIDKLGNTAEVEITRERTAELDPRSGQYYVLADQLVFKTGNADDQVKVTQGEKGQLRFDVNGEEYDVALAPGQQLTVRTGDGNDNIEIDPSVSVNFIIEAGAGDDAIQGGGGNDRIDGGAGNDSIDTGAGFNYVFGGSGDDAITGGDENNTLYGGDGIDTITGGKGNDYIEGGNGNDVIVATGGKNVLSGGLGDDSIIASGNGDRVYTGGGSNTVGNIGAEGLVYSAGVGDKLTGNGNADPNVVNVVLNSEAGLKGVRLEGSESFVQRVEADLEMLRASPNGQQMLAEFDKAAANGNIVTIRELQNVDNGYAQSVGGSDIRNGQPGNSGPVDISYNPAFAIPELPVPSVTLFHEMSHAYNGVNGTFLPGIYTGPGPDSPDPTTGFQIPNAERQAVGLETTADPYDFGDGSGPITHNPTALSENGLRAEMGLELRPSYAI</sequence>
<protein>
    <submittedName>
        <fullName evidence="5">M91 family zinc metallopeptidase</fullName>
    </submittedName>
</protein>
<keyword evidence="2" id="KW-0964">Secreted</keyword>
<dbReference type="Pfam" id="PF14891">
    <property type="entry name" value="Peptidase_M91"/>
    <property type="match status" value="1"/>
</dbReference>
<dbReference type="Proteomes" id="UP001595705">
    <property type="component" value="Unassembled WGS sequence"/>
</dbReference>
<feature type="region of interest" description="Disordered" evidence="4">
    <location>
        <begin position="45"/>
        <end position="78"/>
    </location>
</feature>
<comment type="subcellular location">
    <subcellularLocation>
        <location evidence="1">Secreted</location>
    </subcellularLocation>
</comment>
<dbReference type="InterPro" id="IPR011049">
    <property type="entry name" value="Serralysin-like_metalloprot_C"/>
</dbReference>
<dbReference type="SUPFAM" id="SSF51120">
    <property type="entry name" value="beta-Roll"/>
    <property type="match status" value="1"/>
</dbReference>
<evidence type="ECO:0000256" key="1">
    <source>
        <dbReference type="ARBA" id="ARBA00004613"/>
    </source>
</evidence>
<comment type="caution">
    <text evidence="5">The sequence shown here is derived from an EMBL/GenBank/DDBJ whole genome shotgun (WGS) entry which is preliminary data.</text>
</comment>
<evidence type="ECO:0000313" key="6">
    <source>
        <dbReference type="Proteomes" id="UP001595705"/>
    </source>
</evidence>
<name>A0ABV7XLI6_9GAMM</name>
<feature type="compositionally biased region" description="Polar residues" evidence="4">
    <location>
        <begin position="1"/>
        <end position="25"/>
    </location>
</feature>
<evidence type="ECO:0000313" key="5">
    <source>
        <dbReference type="EMBL" id="MFC3716658.1"/>
    </source>
</evidence>
<proteinExistence type="predicted"/>
<dbReference type="InterPro" id="IPR050557">
    <property type="entry name" value="RTX_toxin/Mannuronan_C5-epim"/>
</dbReference>
<dbReference type="InterPro" id="IPR018511">
    <property type="entry name" value="Hemolysin-typ_Ca-bd_CS"/>
</dbReference>
<dbReference type="PANTHER" id="PTHR38340">
    <property type="entry name" value="S-LAYER PROTEIN"/>
    <property type="match status" value="1"/>
</dbReference>
<dbReference type="Pfam" id="PF00353">
    <property type="entry name" value="HemolysinCabind"/>
    <property type="match status" value="3"/>
</dbReference>
<dbReference type="PRINTS" id="PR00313">
    <property type="entry name" value="CABNDNGRPT"/>
</dbReference>
<evidence type="ECO:0000256" key="2">
    <source>
        <dbReference type="ARBA" id="ARBA00022525"/>
    </source>
</evidence>
<accession>A0ABV7XLI6</accession>
<keyword evidence="3" id="KW-0106">Calcium</keyword>
<organism evidence="5 6">
    <name type="scientific">Luteimonas soli</name>
    <dbReference type="NCBI Taxonomy" id="1648966"/>
    <lineage>
        <taxon>Bacteria</taxon>
        <taxon>Pseudomonadati</taxon>
        <taxon>Pseudomonadota</taxon>
        <taxon>Gammaproteobacteria</taxon>
        <taxon>Lysobacterales</taxon>
        <taxon>Lysobacteraceae</taxon>
        <taxon>Luteimonas</taxon>
    </lineage>
</organism>
<dbReference type="PANTHER" id="PTHR38340:SF1">
    <property type="entry name" value="S-LAYER PROTEIN"/>
    <property type="match status" value="1"/>
</dbReference>
<evidence type="ECO:0000256" key="4">
    <source>
        <dbReference type="SAM" id="MobiDB-lite"/>
    </source>
</evidence>
<dbReference type="PROSITE" id="PS00330">
    <property type="entry name" value="HEMOLYSIN_CALCIUM"/>
    <property type="match status" value="1"/>
</dbReference>
<keyword evidence="6" id="KW-1185">Reference proteome</keyword>
<feature type="compositionally biased region" description="Polar residues" evidence="4">
    <location>
        <begin position="64"/>
        <end position="78"/>
    </location>
</feature>
<dbReference type="EMBL" id="JBHRYA010000007">
    <property type="protein sequence ID" value="MFC3716658.1"/>
    <property type="molecule type" value="Genomic_DNA"/>
</dbReference>
<dbReference type="Gene3D" id="2.150.10.10">
    <property type="entry name" value="Serralysin-like metalloprotease, C-terminal"/>
    <property type="match status" value="2"/>
</dbReference>
<reference evidence="6" key="1">
    <citation type="journal article" date="2019" name="Int. J. Syst. Evol. Microbiol.">
        <title>The Global Catalogue of Microorganisms (GCM) 10K type strain sequencing project: providing services to taxonomists for standard genome sequencing and annotation.</title>
        <authorList>
            <consortium name="The Broad Institute Genomics Platform"/>
            <consortium name="The Broad Institute Genome Sequencing Center for Infectious Disease"/>
            <person name="Wu L."/>
            <person name="Ma J."/>
        </authorList>
    </citation>
    <scope>NUCLEOTIDE SEQUENCE [LARGE SCALE GENOMIC DNA]</scope>
    <source>
        <strain evidence="6">KCTC 42441</strain>
    </source>
</reference>
<feature type="region of interest" description="Disordered" evidence="4">
    <location>
        <begin position="1"/>
        <end position="28"/>
    </location>
</feature>
<dbReference type="RefSeq" id="WP_386743977.1">
    <property type="nucleotide sequence ID" value="NZ_JBHRYA010000007.1"/>
</dbReference>
<evidence type="ECO:0000256" key="3">
    <source>
        <dbReference type="ARBA" id="ARBA00022837"/>
    </source>
</evidence>